<feature type="compositionally biased region" description="Basic and acidic residues" evidence="1">
    <location>
        <begin position="69"/>
        <end position="95"/>
    </location>
</feature>
<organism evidence="2 3">
    <name type="scientific">Punica granatum</name>
    <name type="common">Pomegranate</name>
    <dbReference type="NCBI Taxonomy" id="22663"/>
    <lineage>
        <taxon>Eukaryota</taxon>
        <taxon>Viridiplantae</taxon>
        <taxon>Streptophyta</taxon>
        <taxon>Embryophyta</taxon>
        <taxon>Tracheophyta</taxon>
        <taxon>Spermatophyta</taxon>
        <taxon>Magnoliopsida</taxon>
        <taxon>eudicotyledons</taxon>
        <taxon>Gunneridae</taxon>
        <taxon>Pentapetalae</taxon>
        <taxon>rosids</taxon>
        <taxon>malvids</taxon>
        <taxon>Myrtales</taxon>
        <taxon>Lythraceae</taxon>
        <taxon>Punica</taxon>
    </lineage>
</organism>
<gene>
    <name evidence="2" type="ORF">CRG98_009540</name>
</gene>
<evidence type="ECO:0000256" key="1">
    <source>
        <dbReference type="SAM" id="MobiDB-lite"/>
    </source>
</evidence>
<sequence length="132" mass="13998">MVSVNNSRCRGANPNFVSSGHACARLCNAAWESPPSRGGATDAREKESLLAILRPEGRGPASYLGLGPAKEEKWAEARQPKGGRDREESGYDEARAGGSCPLDAATTAEMDEGDSSERRQCFAVVDRDLTGA</sequence>
<accession>A0A2I0KNK7</accession>
<dbReference type="Proteomes" id="UP000233551">
    <property type="component" value="Unassembled WGS sequence"/>
</dbReference>
<proteinExistence type="predicted"/>
<feature type="region of interest" description="Disordered" evidence="1">
    <location>
        <begin position="60"/>
        <end position="120"/>
    </location>
</feature>
<comment type="caution">
    <text evidence="2">The sequence shown here is derived from an EMBL/GenBank/DDBJ whole genome shotgun (WGS) entry which is preliminary data.</text>
</comment>
<evidence type="ECO:0000313" key="2">
    <source>
        <dbReference type="EMBL" id="PKI70077.1"/>
    </source>
</evidence>
<dbReference type="AlphaFoldDB" id="A0A2I0KNK7"/>
<reference evidence="2 3" key="1">
    <citation type="submission" date="2017-11" db="EMBL/GenBank/DDBJ databases">
        <title>De-novo sequencing of pomegranate (Punica granatum L.) genome.</title>
        <authorList>
            <person name="Akparov Z."/>
            <person name="Amiraslanov A."/>
            <person name="Hajiyeva S."/>
            <person name="Abbasov M."/>
            <person name="Kaur K."/>
            <person name="Hamwieh A."/>
            <person name="Solovyev V."/>
            <person name="Salamov A."/>
            <person name="Braich B."/>
            <person name="Kosarev P."/>
            <person name="Mahmoud A."/>
            <person name="Hajiyev E."/>
            <person name="Babayeva S."/>
            <person name="Izzatullayeva V."/>
            <person name="Mammadov A."/>
            <person name="Mammadov A."/>
            <person name="Sharifova S."/>
            <person name="Ojaghi J."/>
            <person name="Eynullazada K."/>
            <person name="Bayramov B."/>
            <person name="Abdulazimova A."/>
            <person name="Shahmuradov I."/>
        </authorList>
    </citation>
    <scope>NUCLEOTIDE SEQUENCE [LARGE SCALE GENOMIC DNA]</scope>
    <source>
        <strain evidence="3">cv. AG2017</strain>
        <tissue evidence="2">Leaf</tissue>
    </source>
</reference>
<name>A0A2I0KNK7_PUNGR</name>
<keyword evidence="3" id="KW-1185">Reference proteome</keyword>
<dbReference type="EMBL" id="PGOL01000475">
    <property type="protein sequence ID" value="PKI70077.1"/>
    <property type="molecule type" value="Genomic_DNA"/>
</dbReference>
<evidence type="ECO:0000313" key="3">
    <source>
        <dbReference type="Proteomes" id="UP000233551"/>
    </source>
</evidence>
<protein>
    <submittedName>
        <fullName evidence="2">Uncharacterized protein</fullName>
    </submittedName>
</protein>